<reference evidence="2" key="1">
    <citation type="submission" date="2022-01" db="EMBL/GenBank/DDBJ databases">
        <title>Comparison of Fish pathogen Aeromonas spp.</title>
        <authorList>
            <person name="Dubey S."/>
            <person name="Sorum H."/>
            <person name="Munangandu H.M."/>
        </authorList>
    </citation>
    <scope>NUCLEOTIDE SEQUENCE</scope>
    <source>
        <strain evidence="2">SD/21-15</strain>
    </source>
</reference>
<dbReference type="AlphaFoldDB" id="A0AAW5RLD3"/>
<gene>
    <name evidence="2" type="ORF">LZT28_15230</name>
</gene>
<evidence type="ECO:0000313" key="3">
    <source>
        <dbReference type="Proteomes" id="UP001208651"/>
    </source>
</evidence>
<proteinExistence type="predicted"/>
<dbReference type="Proteomes" id="UP001208651">
    <property type="component" value="Unassembled WGS sequence"/>
</dbReference>
<dbReference type="RefSeq" id="WP_263685602.1">
    <property type="nucleotide sequence ID" value="NZ_JAJVCY010000030.1"/>
</dbReference>
<dbReference type="Pfam" id="PF10124">
    <property type="entry name" value="Mu-like_gpT"/>
    <property type="match status" value="1"/>
</dbReference>
<feature type="domain" description="Bacteriophage Mu GpT" evidence="1">
    <location>
        <begin position="9"/>
        <end position="298"/>
    </location>
</feature>
<comment type="caution">
    <text evidence="2">The sequence shown here is derived from an EMBL/GenBank/DDBJ whole genome shotgun (WGS) entry which is preliminary data.</text>
</comment>
<evidence type="ECO:0000313" key="2">
    <source>
        <dbReference type="EMBL" id="MCV3289586.1"/>
    </source>
</evidence>
<sequence length="299" mass="32881">MAFTTAQILEALTVSMSSAYTRGLGAITPQWNRVATQVPSAGSSNFYGWLKDLPAIQEWLTTRQLVEVGSHGYQILNKTFESSVVIKREDVEDDQIGKYSVISENFGREAALFPDKNVYALLAAGFSTLCYDGQNFFDTDHPLDTTPATTFSNVVGNPGTDTGAPWFVIDDMQVVKPIVFQERRPFDFQTMNATSEYTWFNNKFAAGVDGRHGYGFGFPQTAIGSKATLDATNFEAAKTKLANMKKSNGTPIGTMARVLVVGPSNEAAARKLIKREFLDNGESNIYFNNVEIVVSPYLV</sequence>
<organism evidence="2 3">
    <name type="scientific">Aeromonas media</name>
    <dbReference type="NCBI Taxonomy" id="651"/>
    <lineage>
        <taxon>Bacteria</taxon>
        <taxon>Pseudomonadati</taxon>
        <taxon>Pseudomonadota</taxon>
        <taxon>Gammaproteobacteria</taxon>
        <taxon>Aeromonadales</taxon>
        <taxon>Aeromonadaceae</taxon>
        <taxon>Aeromonas</taxon>
    </lineage>
</organism>
<protein>
    <submittedName>
        <fullName evidence="2">Mu-like prophage major head subunit gpT family protein</fullName>
    </submittedName>
</protein>
<evidence type="ECO:0000259" key="1">
    <source>
        <dbReference type="Pfam" id="PF10124"/>
    </source>
</evidence>
<dbReference type="EMBL" id="JAJVCY010000030">
    <property type="protein sequence ID" value="MCV3289586.1"/>
    <property type="molecule type" value="Genomic_DNA"/>
</dbReference>
<name>A0AAW5RLD3_AERME</name>
<accession>A0AAW5RLD3</accession>
<dbReference type="InterPro" id="IPR018774">
    <property type="entry name" value="Phage_Mu_GpT"/>
</dbReference>